<protein>
    <recommendedName>
        <fullName evidence="3">BTB domain-containing protein</fullName>
    </recommendedName>
</protein>
<keyword evidence="2" id="KW-1185">Reference proteome</keyword>
<evidence type="ECO:0000313" key="2">
    <source>
        <dbReference type="Proteomes" id="UP001328107"/>
    </source>
</evidence>
<reference evidence="2" key="1">
    <citation type="submission" date="2022-10" db="EMBL/GenBank/DDBJ databases">
        <title>Genome assembly of Pristionchus species.</title>
        <authorList>
            <person name="Yoshida K."/>
            <person name="Sommer R.J."/>
        </authorList>
    </citation>
    <scope>NUCLEOTIDE SEQUENCE [LARGE SCALE GENOMIC DNA]</scope>
    <source>
        <strain evidence="2">RS5460</strain>
    </source>
</reference>
<proteinExistence type="predicted"/>
<accession>A0AAN4Z4A1</accession>
<gene>
    <name evidence="1" type="ORF">PMAYCL1PPCAC_01302</name>
</gene>
<dbReference type="EMBL" id="BTRK01000001">
    <property type="protein sequence ID" value="GMR31107.1"/>
    <property type="molecule type" value="Genomic_DNA"/>
</dbReference>
<evidence type="ECO:0000313" key="1">
    <source>
        <dbReference type="EMBL" id="GMR31107.1"/>
    </source>
</evidence>
<name>A0AAN4Z4A1_9BILA</name>
<dbReference type="AlphaFoldDB" id="A0AAN4Z4A1"/>
<sequence length="142" mass="16353">MTIRIDGYYPLIFKRDNKISSVDFEVASKWAIWENLQKYSLIFHLRKSAIPLPRTPLLCLIYTGNLKAESTTIAVSAELLGIHSEYFTNIFFGEYLERTQEVKEIGEIAAEEFVNFIRWVHNRNEKLLTIKGPGSTLETALP</sequence>
<organism evidence="1 2">
    <name type="scientific">Pristionchus mayeri</name>
    <dbReference type="NCBI Taxonomy" id="1317129"/>
    <lineage>
        <taxon>Eukaryota</taxon>
        <taxon>Metazoa</taxon>
        <taxon>Ecdysozoa</taxon>
        <taxon>Nematoda</taxon>
        <taxon>Chromadorea</taxon>
        <taxon>Rhabditida</taxon>
        <taxon>Rhabditina</taxon>
        <taxon>Diplogasteromorpha</taxon>
        <taxon>Diplogasteroidea</taxon>
        <taxon>Neodiplogasteridae</taxon>
        <taxon>Pristionchus</taxon>
    </lineage>
</organism>
<evidence type="ECO:0008006" key="3">
    <source>
        <dbReference type="Google" id="ProtNLM"/>
    </source>
</evidence>
<dbReference type="Proteomes" id="UP001328107">
    <property type="component" value="Unassembled WGS sequence"/>
</dbReference>
<comment type="caution">
    <text evidence="1">The sequence shown here is derived from an EMBL/GenBank/DDBJ whole genome shotgun (WGS) entry which is preliminary data.</text>
</comment>